<dbReference type="GO" id="GO:0016020">
    <property type="term" value="C:membrane"/>
    <property type="evidence" value="ECO:0007669"/>
    <property type="project" value="TreeGrafter"/>
</dbReference>
<dbReference type="PANTHER" id="PTHR10174:SF224">
    <property type="entry name" value="RETINOL-BINDING PROTEIN PINTA"/>
    <property type="match status" value="1"/>
</dbReference>
<dbReference type="PRINTS" id="PR00180">
    <property type="entry name" value="CRETINALDHBP"/>
</dbReference>
<dbReference type="Proteomes" id="UP001430953">
    <property type="component" value="Unassembled WGS sequence"/>
</dbReference>
<dbReference type="SMART" id="SM01100">
    <property type="entry name" value="CRAL_TRIO_N"/>
    <property type="match status" value="1"/>
</dbReference>
<dbReference type="InterPro" id="IPR036865">
    <property type="entry name" value="CRAL-TRIO_dom_sf"/>
</dbReference>
<feature type="domain" description="CRAL-TRIO" evidence="1">
    <location>
        <begin position="99"/>
        <end position="265"/>
    </location>
</feature>
<comment type="caution">
    <text evidence="2">The sequence shown here is derived from an EMBL/GenBank/DDBJ whole genome shotgun (WGS) entry which is preliminary data.</text>
</comment>
<evidence type="ECO:0000313" key="3">
    <source>
        <dbReference type="Proteomes" id="UP001430953"/>
    </source>
</evidence>
<dbReference type="PANTHER" id="PTHR10174">
    <property type="entry name" value="ALPHA-TOCOPHEROL TRANSFER PROTEIN-RELATED"/>
    <property type="match status" value="1"/>
</dbReference>
<dbReference type="InterPro" id="IPR036273">
    <property type="entry name" value="CRAL/TRIO_N_dom_sf"/>
</dbReference>
<dbReference type="PROSITE" id="PS50191">
    <property type="entry name" value="CRAL_TRIO"/>
    <property type="match status" value="1"/>
</dbReference>
<dbReference type="SUPFAM" id="SSF52087">
    <property type="entry name" value="CRAL/TRIO domain"/>
    <property type="match status" value="1"/>
</dbReference>
<keyword evidence="3" id="KW-1185">Reference proteome</keyword>
<dbReference type="EMBL" id="JADYXP020000011">
    <property type="protein sequence ID" value="KAL0114320.1"/>
    <property type="molecule type" value="Genomic_DNA"/>
</dbReference>
<dbReference type="InterPro" id="IPR011074">
    <property type="entry name" value="CRAL/TRIO_N_dom"/>
</dbReference>
<dbReference type="CDD" id="cd00170">
    <property type="entry name" value="SEC14"/>
    <property type="match status" value="1"/>
</dbReference>
<dbReference type="Gene3D" id="3.40.525.10">
    <property type="entry name" value="CRAL-TRIO lipid binding domain"/>
    <property type="match status" value="1"/>
</dbReference>
<dbReference type="GO" id="GO:1902936">
    <property type="term" value="F:phosphatidylinositol bisphosphate binding"/>
    <property type="evidence" value="ECO:0007669"/>
    <property type="project" value="TreeGrafter"/>
</dbReference>
<proteinExistence type="predicted"/>
<dbReference type="InterPro" id="IPR001251">
    <property type="entry name" value="CRAL-TRIO_dom"/>
</dbReference>
<dbReference type="Pfam" id="PF00650">
    <property type="entry name" value="CRAL_TRIO"/>
    <property type="match status" value="1"/>
</dbReference>
<reference evidence="2 3" key="1">
    <citation type="submission" date="2023-03" db="EMBL/GenBank/DDBJ databases">
        <title>High recombination rates correlate with genetic variation in Cardiocondyla obscurior ants.</title>
        <authorList>
            <person name="Errbii M."/>
        </authorList>
    </citation>
    <scope>NUCLEOTIDE SEQUENCE [LARGE SCALE GENOMIC DNA]</scope>
    <source>
        <strain evidence="2">Alpha-2009</strain>
        <tissue evidence="2">Whole body</tissue>
    </source>
</reference>
<dbReference type="SMART" id="SM00516">
    <property type="entry name" value="SEC14"/>
    <property type="match status" value="1"/>
</dbReference>
<dbReference type="SUPFAM" id="SSF46938">
    <property type="entry name" value="CRAL/TRIO N-terminal domain"/>
    <property type="match status" value="1"/>
</dbReference>
<dbReference type="Gene3D" id="1.10.8.20">
    <property type="entry name" value="N-terminal domain of phosphatidylinositol transfer protein sec14p"/>
    <property type="match status" value="1"/>
</dbReference>
<evidence type="ECO:0000313" key="2">
    <source>
        <dbReference type="EMBL" id="KAL0114320.1"/>
    </source>
</evidence>
<gene>
    <name evidence="2" type="ORF">PUN28_011523</name>
</gene>
<name>A0AAW2FGG7_9HYME</name>
<dbReference type="AlphaFoldDB" id="A0AAW2FGG7"/>
<accession>A0AAW2FGG7</accession>
<sequence>MASTQSDVHNVQQQLSSEDQTYAAAHLNETDETRENAVAEIRRWVDENGDLIPRIDEFLILRFLRVCKFNLEKTKTRMQNYYNQRSHLSEWYMNKDPHQPELRELLDLGIFLPLRKPDSQGRLVIIVHGTRHDPRRHKISDIFKIGVMLTEMATKNYIATSIYGCSVFLDVSNPTMRHAIQLRPHLIMNLVQTWQNCYPIRIHSINIINAPDYVDVVLRIFRSFMTEKMKNRVHVYTHRTIQNCFKDIPTDILPVELGGTGETLRELTEYWKKIINENRDWLLDEENDKDSLK</sequence>
<protein>
    <recommendedName>
        <fullName evidence="1">CRAL-TRIO domain-containing protein</fullName>
    </recommendedName>
</protein>
<evidence type="ECO:0000259" key="1">
    <source>
        <dbReference type="PROSITE" id="PS50191"/>
    </source>
</evidence>
<organism evidence="2 3">
    <name type="scientific">Cardiocondyla obscurior</name>
    <dbReference type="NCBI Taxonomy" id="286306"/>
    <lineage>
        <taxon>Eukaryota</taxon>
        <taxon>Metazoa</taxon>
        <taxon>Ecdysozoa</taxon>
        <taxon>Arthropoda</taxon>
        <taxon>Hexapoda</taxon>
        <taxon>Insecta</taxon>
        <taxon>Pterygota</taxon>
        <taxon>Neoptera</taxon>
        <taxon>Endopterygota</taxon>
        <taxon>Hymenoptera</taxon>
        <taxon>Apocrita</taxon>
        <taxon>Aculeata</taxon>
        <taxon>Formicoidea</taxon>
        <taxon>Formicidae</taxon>
        <taxon>Myrmicinae</taxon>
        <taxon>Cardiocondyla</taxon>
    </lineage>
</organism>